<dbReference type="InterPro" id="IPR044833">
    <property type="entry name" value="WDL5/6"/>
</dbReference>
<dbReference type="AlphaFoldDB" id="A0A7N0V5F5"/>
<dbReference type="GO" id="GO:0005874">
    <property type="term" value="C:microtubule"/>
    <property type="evidence" value="ECO:0007669"/>
    <property type="project" value="UniProtKB-KW"/>
</dbReference>
<feature type="domain" description="TPX2 C-terminal" evidence="8">
    <location>
        <begin position="216"/>
        <end position="290"/>
    </location>
</feature>
<dbReference type="EnsemblPlants" id="Kaladp0100s0116.10.v1.1">
    <property type="protein sequence ID" value="Kaladp0100s0116.10.v1.1"/>
    <property type="gene ID" value="Kaladp0100s0116.v1.1"/>
</dbReference>
<dbReference type="EnsemblPlants" id="Kaladp0100s0116.2.v1.1">
    <property type="protein sequence ID" value="Kaladp0100s0116.2.v1.1"/>
    <property type="gene ID" value="Kaladp0100s0116.v1.1"/>
</dbReference>
<dbReference type="Gramene" id="Kaladp0100s0116.2.v1.1">
    <property type="protein sequence ID" value="Kaladp0100s0116.2.v1.1"/>
    <property type="gene ID" value="Kaladp0100s0116.v1.1"/>
</dbReference>
<dbReference type="EnsemblPlants" id="Kaladp0100s0116.6.v1.1">
    <property type="protein sequence ID" value="Kaladp0100s0116.6.v1.1"/>
    <property type="gene ID" value="Kaladp0100s0116.v1.1"/>
</dbReference>
<keyword evidence="10" id="KW-1185">Reference proteome</keyword>
<keyword evidence="4" id="KW-0493">Microtubule</keyword>
<sequence>MESENGLTLEEKTVSNDKDATNVNVTLEVPEPEDGLRTSVKLEATLDADGHGTEIVVNPSMEPSPGNDAVKVGKVAKGLLAPKGAKKQRPGLSQSLSFPARGGHDLMKKSVEGYPVKTEIRKSQSKASDGTSVPAAAAPRLYNPTRRASTGTNSKQSNAIVSKPSSRRPKLPAPENDPEAESDKSGAAKESSTISTANVKQSLTPRGSRRSSGSKFSFRLDERAEKRKEFFLKLEEKIHAKEMERNNIQEKTKETCEAEIKQLRKSLTFKAAPMPAFYKEPPPKVELKKIPTTRPISPKLGRGKSKGVADAANTSVASVVPSQSQELNNSSKESQGRTLRKSVSKLQPSVTTVTKSAKKPTKTKESEIQKVPPTENNESENGVTNPPEVEKKCIEIESEDIVNGGVMVPISAKPDDITPSGMGIGG</sequence>
<reference evidence="9" key="1">
    <citation type="submission" date="2021-01" db="UniProtKB">
        <authorList>
            <consortium name="EnsemblPlants"/>
        </authorList>
    </citation>
    <scope>IDENTIFICATION</scope>
</reference>
<evidence type="ECO:0000256" key="1">
    <source>
        <dbReference type="ARBA" id="ARBA00004245"/>
    </source>
</evidence>
<evidence type="ECO:0000256" key="7">
    <source>
        <dbReference type="SAM" id="MobiDB-lite"/>
    </source>
</evidence>
<comment type="similarity">
    <text evidence="2">Belongs to the TPX2 family.</text>
</comment>
<evidence type="ECO:0000256" key="4">
    <source>
        <dbReference type="ARBA" id="ARBA00022701"/>
    </source>
</evidence>
<organism evidence="9 10">
    <name type="scientific">Kalanchoe fedtschenkoi</name>
    <name type="common">Lavender scallops</name>
    <name type="synonym">South American air plant</name>
    <dbReference type="NCBI Taxonomy" id="63787"/>
    <lineage>
        <taxon>Eukaryota</taxon>
        <taxon>Viridiplantae</taxon>
        <taxon>Streptophyta</taxon>
        <taxon>Embryophyta</taxon>
        <taxon>Tracheophyta</taxon>
        <taxon>Spermatophyta</taxon>
        <taxon>Magnoliopsida</taxon>
        <taxon>eudicotyledons</taxon>
        <taxon>Gunneridae</taxon>
        <taxon>Pentapetalae</taxon>
        <taxon>Saxifragales</taxon>
        <taxon>Crassulaceae</taxon>
        <taxon>Kalanchoe</taxon>
    </lineage>
</organism>
<dbReference type="PANTHER" id="PTHR31358:SF30">
    <property type="entry name" value="PROTEIN WVD2-LIKE 4"/>
    <property type="match status" value="1"/>
</dbReference>
<evidence type="ECO:0000256" key="6">
    <source>
        <dbReference type="SAM" id="Coils"/>
    </source>
</evidence>
<dbReference type="EnsemblPlants" id="Kaladp0100s0116.4.v1.1">
    <property type="protein sequence ID" value="Kaladp0100s0116.4.v1.1"/>
    <property type="gene ID" value="Kaladp0100s0116.v1.1"/>
</dbReference>
<dbReference type="Proteomes" id="UP000594263">
    <property type="component" value="Unplaced"/>
</dbReference>
<feature type="compositionally biased region" description="Basic and acidic residues" evidence="7">
    <location>
        <begin position="102"/>
        <end position="111"/>
    </location>
</feature>
<dbReference type="Pfam" id="PF06886">
    <property type="entry name" value="TPX2"/>
    <property type="match status" value="1"/>
</dbReference>
<protein>
    <recommendedName>
        <fullName evidence="8">TPX2 C-terminal domain-containing protein</fullName>
    </recommendedName>
</protein>
<name>A0A7N0V5F5_KALFE</name>
<feature type="compositionally biased region" description="Polar residues" evidence="7">
    <location>
        <begin position="190"/>
        <end position="205"/>
    </location>
</feature>
<evidence type="ECO:0000256" key="2">
    <source>
        <dbReference type="ARBA" id="ARBA00005885"/>
    </source>
</evidence>
<evidence type="ECO:0000259" key="8">
    <source>
        <dbReference type="Pfam" id="PF06886"/>
    </source>
</evidence>
<keyword evidence="3" id="KW-0963">Cytoplasm</keyword>
<feature type="region of interest" description="Disordered" evidence="7">
    <location>
        <begin position="407"/>
        <end position="426"/>
    </location>
</feature>
<dbReference type="Gramene" id="Kaladp0100s0116.6.v1.1">
    <property type="protein sequence ID" value="Kaladp0100s0116.6.v1.1"/>
    <property type="gene ID" value="Kaladp0100s0116.v1.1"/>
</dbReference>
<accession>A0A7N0V5F5</accession>
<dbReference type="InterPro" id="IPR027329">
    <property type="entry name" value="TPX2_C"/>
</dbReference>
<dbReference type="PANTHER" id="PTHR31358">
    <property type="entry name" value="PROTEIN WVD2-LIKE 4"/>
    <property type="match status" value="1"/>
</dbReference>
<feature type="region of interest" description="Disordered" evidence="7">
    <location>
        <begin position="81"/>
        <end position="220"/>
    </location>
</feature>
<evidence type="ECO:0000256" key="3">
    <source>
        <dbReference type="ARBA" id="ARBA00022490"/>
    </source>
</evidence>
<dbReference type="Gramene" id="Kaladp0100s0116.10.v1.1">
    <property type="protein sequence ID" value="Kaladp0100s0116.10.v1.1"/>
    <property type="gene ID" value="Kaladp0100s0116.v1.1"/>
</dbReference>
<keyword evidence="5" id="KW-0206">Cytoskeleton</keyword>
<proteinExistence type="inferred from homology"/>
<feature type="compositionally biased region" description="Polar residues" evidence="7">
    <location>
        <begin position="146"/>
        <end position="164"/>
    </location>
</feature>
<feature type="coiled-coil region" evidence="6">
    <location>
        <begin position="231"/>
        <end position="266"/>
    </location>
</feature>
<dbReference type="Gramene" id="Kaladp0100s0116.4.v1.1">
    <property type="protein sequence ID" value="Kaladp0100s0116.4.v1.1"/>
    <property type="gene ID" value="Kaladp0100s0116.v1.1"/>
</dbReference>
<evidence type="ECO:0000256" key="5">
    <source>
        <dbReference type="ARBA" id="ARBA00023212"/>
    </source>
</evidence>
<evidence type="ECO:0000313" key="9">
    <source>
        <dbReference type="EnsemblPlants" id="Kaladp0100s0116.10.v1.1"/>
    </source>
</evidence>
<feature type="compositionally biased region" description="Polar residues" evidence="7">
    <location>
        <begin position="344"/>
        <end position="355"/>
    </location>
</feature>
<dbReference type="EnsemblPlants" id="Kaladp0100s0116.8.v1.1">
    <property type="protein sequence ID" value="Kaladp0100s0116.8.v1.1"/>
    <property type="gene ID" value="Kaladp0100s0116.v1.1"/>
</dbReference>
<dbReference type="GO" id="GO:0008017">
    <property type="term" value="F:microtubule binding"/>
    <property type="evidence" value="ECO:0007669"/>
    <property type="project" value="InterPro"/>
</dbReference>
<feature type="region of interest" description="Disordered" evidence="7">
    <location>
        <begin position="274"/>
        <end position="389"/>
    </location>
</feature>
<keyword evidence="6" id="KW-0175">Coiled coil</keyword>
<feature type="compositionally biased region" description="Polar residues" evidence="7">
    <location>
        <begin position="374"/>
        <end position="384"/>
    </location>
</feature>
<evidence type="ECO:0000313" key="10">
    <source>
        <dbReference type="Proteomes" id="UP000594263"/>
    </source>
</evidence>
<comment type="subcellular location">
    <subcellularLocation>
        <location evidence="1">Cytoplasm</location>
        <location evidence="1">Cytoskeleton</location>
    </subcellularLocation>
</comment>
<feature type="compositionally biased region" description="Polar residues" evidence="7">
    <location>
        <begin position="312"/>
        <end position="337"/>
    </location>
</feature>
<dbReference type="Gramene" id="Kaladp0100s0116.8.v1.1">
    <property type="protein sequence ID" value="Kaladp0100s0116.8.v1.1"/>
    <property type="gene ID" value="Kaladp0100s0116.v1.1"/>
</dbReference>